<dbReference type="AlphaFoldDB" id="A0A4Y2IHJ1"/>
<reference evidence="1 2" key="1">
    <citation type="journal article" date="2019" name="Sci. Rep.">
        <title>Orb-weaving spider Araneus ventricosus genome elucidates the spidroin gene catalogue.</title>
        <authorList>
            <person name="Kono N."/>
            <person name="Nakamura H."/>
            <person name="Ohtoshi R."/>
            <person name="Moran D.A.P."/>
            <person name="Shinohara A."/>
            <person name="Yoshida Y."/>
            <person name="Fujiwara M."/>
            <person name="Mori M."/>
            <person name="Tomita M."/>
            <person name="Arakawa K."/>
        </authorList>
    </citation>
    <scope>NUCLEOTIDE SEQUENCE [LARGE SCALE GENOMIC DNA]</scope>
</reference>
<accession>A0A4Y2IHJ1</accession>
<protein>
    <submittedName>
        <fullName evidence="1">Uncharacterized protein</fullName>
    </submittedName>
</protein>
<gene>
    <name evidence="1" type="ORF">AVEN_259230_1</name>
</gene>
<organism evidence="1 2">
    <name type="scientific">Araneus ventricosus</name>
    <name type="common">Orbweaver spider</name>
    <name type="synonym">Epeira ventricosa</name>
    <dbReference type="NCBI Taxonomy" id="182803"/>
    <lineage>
        <taxon>Eukaryota</taxon>
        <taxon>Metazoa</taxon>
        <taxon>Ecdysozoa</taxon>
        <taxon>Arthropoda</taxon>
        <taxon>Chelicerata</taxon>
        <taxon>Arachnida</taxon>
        <taxon>Araneae</taxon>
        <taxon>Araneomorphae</taxon>
        <taxon>Entelegynae</taxon>
        <taxon>Araneoidea</taxon>
        <taxon>Araneidae</taxon>
        <taxon>Araneus</taxon>
    </lineage>
</organism>
<dbReference type="Proteomes" id="UP000499080">
    <property type="component" value="Unassembled WGS sequence"/>
</dbReference>
<sequence length="101" mass="11245">MRYNSKLELELKLKLPFFSSQPLAVVKTLDGNKMFSGGFSHVFLRVDAAKPSLHPPNTGPCTVLKRGEETFTLFVNGKEKNRLDRQTQTCSLSCRSIAISA</sequence>
<evidence type="ECO:0000313" key="1">
    <source>
        <dbReference type="EMBL" id="GBM77020.1"/>
    </source>
</evidence>
<keyword evidence="2" id="KW-1185">Reference proteome</keyword>
<dbReference type="EMBL" id="BGPR01002658">
    <property type="protein sequence ID" value="GBM77020.1"/>
    <property type="molecule type" value="Genomic_DNA"/>
</dbReference>
<name>A0A4Y2IHJ1_ARAVE</name>
<proteinExistence type="predicted"/>
<comment type="caution">
    <text evidence="1">The sequence shown here is derived from an EMBL/GenBank/DDBJ whole genome shotgun (WGS) entry which is preliminary data.</text>
</comment>
<evidence type="ECO:0000313" key="2">
    <source>
        <dbReference type="Proteomes" id="UP000499080"/>
    </source>
</evidence>